<evidence type="ECO:0000256" key="1">
    <source>
        <dbReference type="SAM" id="Coils"/>
    </source>
</evidence>
<keyword evidence="3" id="KW-0732">Signal</keyword>
<feature type="signal peptide" evidence="3">
    <location>
        <begin position="1"/>
        <end position="30"/>
    </location>
</feature>
<dbReference type="SUPFAM" id="SSF158791">
    <property type="entry name" value="MgtE N-terminal domain-like"/>
    <property type="match status" value="1"/>
</dbReference>
<feature type="compositionally biased region" description="Basic and acidic residues" evidence="2">
    <location>
        <begin position="42"/>
        <end position="61"/>
    </location>
</feature>
<feature type="region of interest" description="Disordered" evidence="2">
    <location>
        <begin position="34"/>
        <end position="65"/>
    </location>
</feature>
<feature type="coiled-coil region" evidence="1">
    <location>
        <begin position="113"/>
        <end position="147"/>
    </location>
</feature>
<comment type="caution">
    <text evidence="4">The sequence shown here is derived from an EMBL/GenBank/DDBJ whole genome shotgun (WGS) entry which is preliminary data.</text>
</comment>
<reference evidence="5" key="1">
    <citation type="journal article" date="2019" name="Int. J. Syst. Evol. Microbiol.">
        <title>The Global Catalogue of Microorganisms (GCM) 10K type strain sequencing project: providing services to taxonomists for standard genome sequencing and annotation.</title>
        <authorList>
            <consortium name="The Broad Institute Genomics Platform"/>
            <consortium name="The Broad Institute Genome Sequencing Center for Infectious Disease"/>
            <person name="Wu L."/>
            <person name="Ma J."/>
        </authorList>
    </citation>
    <scope>NUCLEOTIDE SEQUENCE [LARGE SCALE GENOMIC DNA]</scope>
    <source>
        <strain evidence="5">CGMCC 1.16444</strain>
    </source>
</reference>
<accession>A0ABV9Z7S1</accession>
<organism evidence="4 5">
    <name type="scientific">Flaviflagellibacter deserti</name>
    <dbReference type="NCBI Taxonomy" id="2267266"/>
    <lineage>
        <taxon>Bacteria</taxon>
        <taxon>Pseudomonadati</taxon>
        <taxon>Pseudomonadota</taxon>
        <taxon>Alphaproteobacteria</taxon>
        <taxon>Hyphomicrobiales</taxon>
        <taxon>Flaviflagellibacter</taxon>
    </lineage>
</organism>
<proteinExistence type="predicted"/>
<gene>
    <name evidence="4" type="ORF">ACFPFW_17240</name>
</gene>
<evidence type="ECO:0000256" key="3">
    <source>
        <dbReference type="SAM" id="SignalP"/>
    </source>
</evidence>
<dbReference type="RefSeq" id="WP_114956227.1">
    <property type="nucleotide sequence ID" value="NZ_JBHSJF010000008.1"/>
</dbReference>
<dbReference type="EMBL" id="JBHSJF010000008">
    <property type="protein sequence ID" value="MFC5069762.1"/>
    <property type="molecule type" value="Genomic_DNA"/>
</dbReference>
<dbReference type="Proteomes" id="UP001595796">
    <property type="component" value="Unassembled WGS sequence"/>
</dbReference>
<sequence length="220" mass="24132">MPKRSRKVLRLFSAGELVLFMMMASTNMQAAKAQTVPMPLSRPEKLVPADKTAPKKDDKSKPLGALDVSPVEKLSTSHSGVEMRALTEEARQYCVNIRDAAADARVAWQTATLETLEKQVAEQVAALEKKRAEYEEWLTKREEFLKQAREDMVAIYSRMRPDAAAGQLAAMDDETAAAVLAKLNARNSSAILNEMEPIRAAQLANMLAGASGMPTKGEQL</sequence>
<evidence type="ECO:0000256" key="2">
    <source>
        <dbReference type="SAM" id="MobiDB-lite"/>
    </source>
</evidence>
<protein>
    <submittedName>
        <fullName evidence="4">MotE family protein</fullName>
    </submittedName>
</protein>
<feature type="chain" id="PRO_5045731575" evidence="3">
    <location>
        <begin position="31"/>
        <end position="220"/>
    </location>
</feature>
<evidence type="ECO:0000313" key="4">
    <source>
        <dbReference type="EMBL" id="MFC5069762.1"/>
    </source>
</evidence>
<keyword evidence="5" id="KW-1185">Reference proteome</keyword>
<keyword evidence="1" id="KW-0175">Coiled coil</keyword>
<evidence type="ECO:0000313" key="5">
    <source>
        <dbReference type="Proteomes" id="UP001595796"/>
    </source>
</evidence>
<name>A0ABV9Z7S1_9HYPH</name>